<dbReference type="InterPro" id="IPR016181">
    <property type="entry name" value="Acyl_CoA_acyltransferase"/>
</dbReference>
<sequence length="335" mass="37344">MITVREIDPSGEPLFDEWYAVLRAGATAGREAAIVAGHQALAYSLRNPGPAKTRLPIAAFDGDRIVGAMLFEYRLEEDLDAIEVEIDVPPAERRRGIGTALWNWATTRASELGRTIFQTEIGAPTETAPGLVFATALGFSVENVEDHLVVPLPYDETRLRELRETAGDPDGYRLTSWAGPCPPEYLAEYADLRTAMDQDVPTGGMTHERAPWTVERLRTSEERLAKNYLALVTMAHTTVGAPAGYTLMWLPRDDAEHAQQDDTLVLRNHRGHNLGTHLKLANLDQLAKHRSTQAWLHTWTALTNTPMQKVNARFGFRPVERLYELELSLPLAEQS</sequence>
<feature type="domain" description="N-acetyltransferase" evidence="3">
    <location>
        <begin position="2"/>
        <end position="161"/>
    </location>
</feature>
<dbReference type="GO" id="GO:0016747">
    <property type="term" value="F:acyltransferase activity, transferring groups other than amino-acyl groups"/>
    <property type="evidence" value="ECO:0007669"/>
    <property type="project" value="InterPro"/>
</dbReference>
<proteinExistence type="predicted"/>
<protein>
    <submittedName>
        <fullName evidence="4">Putative N-acetyltransferase YhbS</fullName>
    </submittedName>
</protein>
<dbReference type="InterPro" id="IPR050832">
    <property type="entry name" value="Bact_Acetyltransf"/>
</dbReference>
<dbReference type="RefSeq" id="WP_133977229.1">
    <property type="nucleotide sequence ID" value="NZ_SOCE01000001.1"/>
</dbReference>
<dbReference type="Gene3D" id="3.40.630.30">
    <property type="match status" value="1"/>
</dbReference>
<evidence type="ECO:0000313" key="4">
    <source>
        <dbReference type="EMBL" id="TDU87458.1"/>
    </source>
</evidence>
<dbReference type="PANTHER" id="PTHR43877:SF1">
    <property type="entry name" value="ACETYLTRANSFERASE"/>
    <property type="match status" value="1"/>
</dbReference>
<dbReference type="PROSITE" id="PS51186">
    <property type="entry name" value="GNAT"/>
    <property type="match status" value="2"/>
</dbReference>
<gene>
    <name evidence="4" type="ORF">EV138_0981</name>
</gene>
<dbReference type="Pfam" id="PF00583">
    <property type="entry name" value="Acetyltransf_1"/>
    <property type="match status" value="2"/>
</dbReference>
<evidence type="ECO:0000256" key="2">
    <source>
        <dbReference type="ARBA" id="ARBA00023315"/>
    </source>
</evidence>
<keyword evidence="2" id="KW-0012">Acyltransferase</keyword>
<evidence type="ECO:0000313" key="5">
    <source>
        <dbReference type="Proteomes" id="UP000295151"/>
    </source>
</evidence>
<dbReference type="Proteomes" id="UP000295151">
    <property type="component" value="Unassembled WGS sequence"/>
</dbReference>
<dbReference type="OrthoDB" id="4119890at2"/>
<name>A0A4R7T8G1_9ACTN</name>
<reference evidence="4 5" key="1">
    <citation type="submission" date="2019-03" db="EMBL/GenBank/DDBJ databases">
        <title>Genomic Encyclopedia of Type Strains, Phase III (KMG-III): the genomes of soil and plant-associated and newly described type strains.</title>
        <authorList>
            <person name="Whitman W."/>
        </authorList>
    </citation>
    <scope>NUCLEOTIDE SEQUENCE [LARGE SCALE GENOMIC DNA]</scope>
    <source>
        <strain evidence="4 5">VKM Ac-2575</strain>
    </source>
</reference>
<dbReference type="CDD" id="cd04301">
    <property type="entry name" value="NAT_SF"/>
    <property type="match status" value="1"/>
</dbReference>
<evidence type="ECO:0000256" key="1">
    <source>
        <dbReference type="ARBA" id="ARBA00022679"/>
    </source>
</evidence>
<accession>A0A4R7T8G1</accession>
<feature type="domain" description="N-acetyltransferase" evidence="3">
    <location>
        <begin position="190"/>
        <end position="332"/>
    </location>
</feature>
<dbReference type="PANTHER" id="PTHR43877">
    <property type="entry name" value="AMINOALKYLPHOSPHONATE N-ACETYLTRANSFERASE-RELATED-RELATED"/>
    <property type="match status" value="1"/>
</dbReference>
<organism evidence="4 5">
    <name type="scientific">Kribbella voronezhensis</name>
    <dbReference type="NCBI Taxonomy" id="2512212"/>
    <lineage>
        <taxon>Bacteria</taxon>
        <taxon>Bacillati</taxon>
        <taxon>Actinomycetota</taxon>
        <taxon>Actinomycetes</taxon>
        <taxon>Propionibacteriales</taxon>
        <taxon>Kribbellaceae</taxon>
        <taxon>Kribbella</taxon>
    </lineage>
</organism>
<evidence type="ECO:0000259" key="3">
    <source>
        <dbReference type="PROSITE" id="PS51186"/>
    </source>
</evidence>
<dbReference type="InterPro" id="IPR000182">
    <property type="entry name" value="GNAT_dom"/>
</dbReference>
<dbReference type="AlphaFoldDB" id="A0A4R7T8G1"/>
<dbReference type="SUPFAM" id="SSF55729">
    <property type="entry name" value="Acyl-CoA N-acyltransferases (Nat)"/>
    <property type="match status" value="2"/>
</dbReference>
<dbReference type="EMBL" id="SOCE01000001">
    <property type="protein sequence ID" value="TDU87458.1"/>
    <property type="molecule type" value="Genomic_DNA"/>
</dbReference>
<comment type="caution">
    <text evidence="4">The sequence shown here is derived from an EMBL/GenBank/DDBJ whole genome shotgun (WGS) entry which is preliminary data.</text>
</comment>
<keyword evidence="1 4" id="KW-0808">Transferase</keyword>
<keyword evidence="5" id="KW-1185">Reference proteome</keyword>